<dbReference type="CDD" id="cd06127">
    <property type="entry name" value="DEDDh"/>
    <property type="match status" value="1"/>
</dbReference>
<dbReference type="GeneID" id="69580511"/>
<dbReference type="Proteomes" id="UP000044026">
    <property type="component" value="Unassembled WGS sequence"/>
</dbReference>
<dbReference type="FunFam" id="3.30.420.10:FF:000045">
    <property type="entry name" value="3'-5' exonuclease DinG"/>
    <property type="match status" value="1"/>
</dbReference>
<comment type="subunit">
    <text evidence="2">DNA polymerase III contains a core (composed of alpha, epsilon and theta chains) that associates with a tau subunit. This core dimerizes to form the POLIII' complex. PolIII' associates with the gamma complex (composed of gamma, delta, delta', psi and chi chains) and with the beta chain to form the complete DNA polymerase III complex.</text>
</comment>
<sequence length="207" mass="23630">MFGKLFKKSSSKLAIPLEQVRFVVFDTETTGFNYSTDRILSIGAVEVKDGRIHLKNSFEVFLQQEKFNPESVQIHGIIKHHKYKKITEKQAVEQFLVYIKDAVLVGHHVGYDIKMLNAALERNAIPPLENKYIDTNYLFKKTKIINILLQNDRNYSLDDICSDLNITPYDRHSAAGDAFLTALAFLKLLGKLSRGKSITTLENLLKL</sequence>
<evidence type="ECO:0000313" key="4">
    <source>
        <dbReference type="Proteomes" id="UP000044026"/>
    </source>
</evidence>
<evidence type="ECO:0000256" key="1">
    <source>
        <dbReference type="ARBA" id="ARBA00025483"/>
    </source>
</evidence>
<protein>
    <submittedName>
        <fullName evidence="3">DNA polymerase III, epsilon subunit</fullName>
        <ecNumber evidence="3">2.7.7.7</ecNumber>
    </submittedName>
</protein>
<dbReference type="InterPro" id="IPR012337">
    <property type="entry name" value="RNaseH-like_sf"/>
</dbReference>
<keyword evidence="3" id="KW-0808">Transferase</keyword>
<dbReference type="EMBL" id="CDOE01000080">
    <property type="protein sequence ID" value="CEN41392.1"/>
    <property type="molecule type" value="Genomic_DNA"/>
</dbReference>
<dbReference type="NCBIfam" id="TIGR00573">
    <property type="entry name" value="dnaq"/>
    <property type="match status" value="1"/>
</dbReference>
<name>A0A0B7HU04_9FLAO</name>
<reference evidence="3 4" key="1">
    <citation type="submission" date="2015-01" db="EMBL/GenBank/DDBJ databases">
        <authorList>
            <person name="Xiang T."/>
            <person name="Song Y."/>
            <person name="Huang L."/>
            <person name="Wang B."/>
            <person name="Wu P."/>
        </authorList>
    </citation>
    <scope>NUCLEOTIDE SEQUENCE [LARGE SCALE GENOMIC DNA]</scope>
    <source>
        <strain evidence="3 4">Cc12</strain>
    </source>
</reference>
<dbReference type="SUPFAM" id="SSF53098">
    <property type="entry name" value="Ribonuclease H-like"/>
    <property type="match status" value="1"/>
</dbReference>
<organism evidence="3 4">
    <name type="scientific">Capnocytophaga canimorsus</name>
    <dbReference type="NCBI Taxonomy" id="28188"/>
    <lineage>
        <taxon>Bacteria</taxon>
        <taxon>Pseudomonadati</taxon>
        <taxon>Bacteroidota</taxon>
        <taxon>Flavobacteriia</taxon>
        <taxon>Flavobacteriales</taxon>
        <taxon>Flavobacteriaceae</taxon>
        <taxon>Capnocytophaga</taxon>
    </lineage>
</organism>
<dbReference type="InterPro" id="IPR013520">
    <property type="entry name" value="Ribonucl_H"/>
</dbReference>
<dbReference type="Gene3D" id="3.30.420.10">
    <property type="entry name" value="Ribonuclease H-like superfamily/Ribonuclease H"/>
    <property type="match status" value="1"/>
</dbReference>
<proteinExistence type="predicted"/>
<dbReference type="AlphaFoldDB" id="A0A0B7HU04"/>
<dbReference type="InterPro" id="IPR036397">
    <property type="entry name" value="RNaseH_sf"/>
</dbReference>
<accession>A0A0B7HU04</accession>
<keyword evidence="3" id="KW-0548">Nucleotidyltransferase</keyword>
<dbReference type="PANTHER" id="PTHR30231">
    <property type="entry name" value="DNA POLYMERASE III SUBUNIT EPSILON"/>
    <property type="match status" value="1"/>
</dbReference>
<dbReference type="RefSeq" id="WP_042002193.1">
    <property type="nucleotide sequence ID" value="NZ_CP022382.1"/>
</dbReference>
<dbReference type="GO" id="GO:0045004">
    <property type="term" value="P:DNA replication proofreading"/>
    <property type="evidence" value="ECO:0007669"/>
    <property type="project" value="TreeGrafter"/>
</dbReference>
<dbReference type="GO" id="GO:0003887">
    <property type="term" value="F:DNA-directed DNA polymerase activity"/>
    <property type="evidence" value="ECO:0007669"/>
    <property type="project" value="UniProtKB-EC"/>
</dbReference>
<dbReference type="Pfam" id="PF00929">
    <property type="entry name" value="RNase_T"/>
    <property type="match status" value="1"/>
</dbReference>
<dbReference type="EC" id="2.7.7.7" evidence="3"/>
<dbReference type="GO" id="GO:0008408">
    <property type="term" value="F:3'-5' exonuclease activity"/>
    <property type="evidence" value="ECO:0007669"/>
    <property type="project" value="TreeGrafter"/>
</dbReference>
<dbReference type="InterPro" id="IPR006054">
    <property type="entry name" value="DnaQ"/>
</dbReference>
<evidence type="ECO:0000256" key="2">
    <source>
        <dbReference type="ARBA" id="ARBA00026073"/>
    </source>
</evidence>
<gene>
    <name evidence="3" type="ORF">CCAN12_810028</name>
</gene>
<dbReference type="GO" id="GO:0005829">
    <property type="term" value="C:cytosol"/>
    <property type="evidence" value="ECO:0007669"/>
    <property type="project" value="TreeGrafter"/>
</dbReference>
<evidence type="ECO:0000313" key="3">
    <source>
        <dbReference type="EMBL" id="CEN41392.1"/>
    </source>
</evidence>
<dbReference type="SMART" id="SM00479">
    <property type="entry name" value="EXOIII"/>
    <property type="match status" value="1"/>
</dbReference>
<dbReference type="GO" id="GO:0003677">
    <property type="term" value="F:DNA binding"/>
    <property type="evidence" value="ECO:0007669"/>
    <property type="project" value="InterPro"/>
</dbReference>
<comment type="function">
    <text evidence="1">DNA polymerase III is a complex, multichain enzyme responsible for most of the replicative synthesis in bacteria. The epsilon subunit contain the editing function and is a proofreading 3'-5' exonuclease.</text>
</comment>
<dbReference type="PANTHER" id="PTHR30231:SF41">
    <property type="entry name" value="DNA POLYMERASE III SUBUNIT EPSILON"/>
    <property type="match status" value="1"/>
</dbReference>